<proteinExistence type="inferred from homology"/>
<gene>
    <name evidence="6" type="ORF">NIES30_15175</name>
</gene>
<keyword evidence="2" id="KW-0378">Hydrolase</keyword>
<keyword evidence="3" id="KW-0326">Glycosidase</keyword>
<feature type="compositionally biased region" description="Basic and acidic residues" evidence="4">
    <location>
        <begin position="263"/>
        <end position="273"/>
    </location>
</feature>
<dbReference type="GO" id="GO:0016798">
    <property type="term" value="F:hydrolase activity, acting on glycosyl bonds"/>
    <property type="evidence" value="ECO:0007669"/>
    <property type="project" value="UniProtKB-KW"/>
</dbReference>
<dbReference type="OrthoDB" id="9759709at2"/>
<sequence length="349" mass="39849">MQHPSRYVWDFWYHFDPAAKLFHVFYLNADRALVSSEQQHYASCVGHATTPDFVAIDWGDESNFDVLKPPPRHWANTCLWSGDIIKAKNSYLMFYTSRDRRQDDGMTQSIGVAYTSDLFSNRWHFFDTQIKPKFFYQTQGIADDLTIHAWRDPFLFRHRASRQIFMLVSAKALNGPIGRRGVVALLQVADDNFAQAVRGDREWQYFSPLLDPGHYSEMEVPQLYQRAEGSYELVFSCWAKYDFSPVTGGVGGFQGITAPQLWPEEHDDQRQSREGVGSASPRENRSPLPLRSQTIRVLAPETQGLYACRVVPELSGEIIGFDIQTGGIRRSGIQTNLASMDRDFSDLAI</sequence>
<keyword evidence="7" id="KW-1185">Reference proteome</keyword>
<evidence type="ECO:0000256" key="1">
    <source>
        <dbReference type="ARBA" id="ARBA00009902"/>
    </source>
</evidence>
<protein>
    <submittedName>
        <fullName evidence="6">Beta-fructosidase</fullName>
    </submittedName>
</protein>
<organism evidence="6 7">
    <name type="scientific">Phormidium tenue NIES-30</name>
    <dbReference type="NCBI Taxonomy" id="549789"/>
    <lineage>
        <taxon>Bacteria</taxon>
        <taxon>Bacillati</taxon>
        <taxon>Cyanobacteriota</taxon>
        <taxon>Cyanophyceae</taxon>
        <taxon>Oscillatoriophycideae</taxon>
        <taxon>Oscillatoriales</taxon>
        <taxon>Oscillatoriaceae</taxon>
        <taxon>Phormidium</taxon>
    </lineage>
</organism>
<dbReference type="Gene3D" id="2.115.10.20">
    <property type="entry name" value="Glycosyl hydrolase domain, family 43"/>
    <property type="match status" value="1"/>
</dbReference>
<evidence type="ECO:0000313" key="6">
    <source>
        <dbReference type="EMBL" id="OKH46844.1"/>
    </source>
</evidence>
<dbReference type="SUPFAM" id="SSF75005">
    <property type="entry name" value="Arabinanase/levansucrase/invertase"/>
    <property type="match status" value="1"/>
</dbReference>
<comment type="caution">
    <text evidence="6">The sequence shown here is derived from an EMBL/GenBank/DDBJ whole genome shotgun (WGS) entry which is preliminary data.</text>
</comment>
<dbReference type="InterPro" id="IPR013148">
    <property type="entry name" value="Glyco_hydro_32_N"/>
</dbReference>
<name>A0A1U7J3M7_9CYAN</name>
<dbReference type="STRING" id="549789.NIES30_15175"/>
<evidence type="ECO:0000256" key="2">
    <source>
        <dbReference type="ARBA" id="ARBA00022801"/>
    </source>
</evidence>
<feature type="domain" description="Glycosyl hydrolase family 32 N-terminal" evidence="5">
    <location>
        <begin position="21"/>
        <end position="172"/>
    </location>
</feature>
<reference evidence="6 7" key="1">
    <citation type="submission" date="2016-11" db="EMBL/GenBank/DDBJ databases">
        <title>Draft Genome Sequences of Nine Cyanobacterial Strains from Diverse Habitats.</title>
        <authorList>
            <person name="Zhu T."/>
            <person name="Hou S."/>
            <person name="Lu X."/>
            <person name="Hess W.R."/>
        </authorList>
    </citation>
    <scope>NUCLEOTIDE SEQUENCE [LARGE SCALE GENOMIC DNA]</scope>
    <source>
        <strain evidence="6 7">NIES-30</strain>
    </source>
</reference>
<dbReference type="EMBL" id="MRCG01000011">
    <property type="protein sequence ID" value="OKH46844.1"/>
    <property type="molecule type" value="Genomic_DNA"/>
</dbReference>
<dbReference type="AlphaFoldDB" id="A0A1U7J3M7"/>
<evidence type="ECO:0000259" key="5">
    <source>
        <dbReference type="Pfam" id="PF00251"/>
    </source>
</evidence>
<dbReference type="Pfam" id="PF00251">
    <property type="entry name" value="Glyco_hydro_32N"/>
    <property type="match status" value="1"/>
</dbReference>
<evidence type="ECO:0000256" key="4">
    <source>
        <dbReference type="SAM" id="MobiDB-lite"/>
    </source>
</evidence>
<evidence type="ECO:0000313" key="7">
    <source>
        <dbReference type="Proteomes" id="UP000185557"/>
    </source>
</evidence>
<comment type="similarity">
    <text evidence="1">Belongs to the glycosyl hydrolase 32 family.</text>
</comment>
<feature type="region of interest" description="Disordered" evidence="4">
    <location>
        <begin position="263"/>
        <end position="291"/>
    </location>
</feature>
<evidence type="ECO:0000256" key="3">
    <source>
        <dbReference type="ARBA" id="ARBA00023295"/>
    </source>
</evidence>
<accession>A0A1U7J3M7</accession>
<dbReference type="Proteomes" id="UP000185557">
    <property type="component" value="Unassembled WGS sequence"/>
</dbReference>
<dbReference type="InterPro" id="IPR023296">
    <property type="entry name" value="Glyco_hydro_beta-prop_sf"/>
</dbReference>